<accession>A0A328HCJ6</accession>
<dbReference type="CDD" id="cd01392">
    <property type="entry name" value="HTH_LacI"/>
    <property type="match status" value="1"/>
</dbReference>
<dbReference type="InterPro" id="IPR010982">
    <property type="entry name" value="Lambda_DNA-bd_dom_sf"/>
</dbReference>
<dbReference type="PANTHER" id="PTHR30146">
    <property type="entry name" value="LACI-RELATED TRANSCRIPTIONAL REPRESSOR"/>
    <property type="match status" value="1"/>
</dbReference>
<evidence type="ECO:0000313" key="6">
    <source>
        <dbReference type="Proteomes" id="UP000249166"/>
    </source>
</evidence>
<dbReference type="CDD" id="cd06267">
    <property type="entry name" value="PBP1_LacI_sugar_binding-like"/>
    <property type="match status" value="1"/>
</dbReference>
<dbReference type="InterPro" id="IPR046335">
    <property type="entry name" value="LacI/GalR-like_sensor"/>
</dbReference>
<evidence type="ECO:0000313" key="5">
    <source>
        <dbReference type="EMBL" id="RAM36317.1"/>
    </source>
</evidence>
<gene>
    <name evidence="5" type="ORF">DBZ45_16200</name>
</gene>
<dbReference type="GO" id="GO:0000976">
    <property type="term" value="F:transcription cis-regulatory region binding"/>
    <property type="evidence" value="ECO:0007669"/>
    <property type="project" value="TreeGrafter"/>
</dbReference>
<sequence>MARTTERAQRGGHSGVSIEDVAAAAGVSTATVSRAVRGLPRVSPATREKILEVAAALGYVASSSASGLATGRTKTIGVLAPFVSRWFFSKAIEGADRELHARQYNLSLFNLGGHGSHRERLFSKTMVYKQIDALLVLCMALTRDELEHLQKIDIPLVVVGGHVEECAYIGIDDYAAASTAVKHLIGLGHRDIALLHGDDETDLNFDVPRVRILAFQDVMTAAGLEVRPEWDEWGDFTVRSGQEAFRRLWAQPGEKPTAIFCASDEMAMGVIFEANRAGVRVPEDLSVIGIDDHDFSDAIGLTTVGQRPDEQAELGTKMLLDELLGIPGSVQSSVAPHRLIVRRTTAPPRSP</sequence>
<dbReference type="OrthoDB" id="3510266at2"/>
<evidence type="ECO:0000256" key="1">
    <source>
        <dbReference type="ARBA" id="ARBA00023015"/>
    </source>
</evidence>
<dbReference type="InterPro" id="IPR000843">
    <property type="entry name" value="HTH_LacI"/>
</dbReference>
<dbReference type="Pfam" id="PF13377">
    <property type="entry name" value="Peripla_BP_3"/>
    <property type="match status" value="1"/>
</dbReference>
<dbReference type="Proteomes" id="UP000249166">
    <property type="component" value="Unassembled WGS sequence"/>
</dbReference>
<dbReference type="SUPFAM" id="SSF53822">
    <property type="entry name" value="Periplasmic binding protein-like I"/>
    <property type="match status" value="1"/>
</dbReference>
<dbReference type="Pfam" id="PF00356">
    <property type="entry name" value="LacI"/>
    <property type="match status" value="1"/>
</dbReference>
<dbReference type="Gene3D" id="3.40.50.2300">
    <property type="match status" value="2"/>
</dbReference>
<dbReference type="PANTHER" id="PTHR30146:SF109">
    <property type="entry name" value="HTH-TYPE TRANSCRIPTIONAL REGULATOR GALS"/>
    <property type="match status" value="1"/>
</dbReference>
<protein>
    <submittedName>
        <fullName evidence="5">LacI family transcriptional regulator</fullName>
    </submittedName>
</protein>
<dbReference type="PROSITE" id="PS00356">
    <property type="entry name" value="HTH_LACI_1"/>
    <property type="match status" value="1"/>
</dbReference>
<evidence type="ECO:0000259" key="4">
    <source>
        <dbReference type="PROSITE" id="PS50932"/>
    </source>
</evidence>
<dbReference type="InterPro" id="IPR028082">
    <property type="entry name" value="Peripla_BP_I"/>
</dbReference>
<dbReference type="PROSITE" id="PS50932">
    <property type="entry name" value="HTH_LACI_2"/>
    <property type="match status" value="1"/>
</dbReference>
<keyword evidence="2" id="KW-0238">DNA-binding</keyword>
<dbReference type="AlphaFoldDB" id="A0A328HCJ6"/>
<dbReference type="EMBL" id="QLNP01000096">
    <property type="protein sequence ID" value="RAM36317.1"/>
    <property type="molecule type" value="Genomic_DNA"/>
</dbReference>
<dbReference type="SUPFAM" id="SSF47413">
    <property type="entry name" value="lambda repressor-like DNA-binding domains"/>
    <property type="match status" value="1"/>
</dbReference>
<dbReference type="Gene3D" id="1.10.260.40">
    <property type="entry name" value="lambda repressor-like DNA-binding domains"/>
    <property type="match status" value="1"/>
</dbReference>
<dbReference type="RefSeq" id="WP_111904935.1">
    <property type="nucleotide sequence ID" value="NZ_QLNP01000096.1"/>
</dbReference>
<keyword evidence="3" id="KW-0804">Transcription</keyword>
<keyword evidence="1" id="KW-0805">Transcription regulation</keyword>
<evidence type="ECO:0000256" key="3">
    <source>
        <dbReference type="ARBA" id="ARBA00023163"/>
    </source>
</evidence>
<proteinExistence type="predicted"/>
<feature type="domain" description="HTH lacI-type" evidence="4">
    <location>
        <begin position="16"/>
        <end position="70"/>
    </location>
</feature>
<organism evidence="5 6">
    <name type="scientific">Arthrobacter globiformis</name>
    <dbReference type="NCBI Taxonomy" id="1665"/>
    <lineage>
        <taxon>Bacteria</taxon>
        <taxon>Bacillati</taxon>
        <taxon>Actinomycetota</taxon>
        <taxon>Actinomycetes</taxon>
        <taxon>Micrococcales</taxon>
        <taxon>Micrococcaceae</taxon>
        <taxon>Arthrobacter</taxon>
    </lineage>
</organism>
<comment type="caution">
    <text evidence="5">The sequence shown here is derived from an EMBL/GenBank/DDBJ whole genome shotgun (WGS) entry which is preliminary data.</text>
</comment>
<dbReference type="GO" id="GO:0003700">
    <property type="term" value="F:DNA-binding transcription factor activity"/>
    <property type="evidence" value="ECO:0007669"/>
    <property type="project" value="TreeGrafter"/>
</dbReference>
<dbReference type="SMART" id="SM00354">
    <property type="entry name" value="HTH_LACI"/>
    <property type="match status" value="1"/>
</dbReference>
<reference evidence="5 6" key="1">
    <citation type="submission" date="2018-04" db="EMBL/GenBank/DDBJ databases">
        <title>Bacteria isolated from cave deposits of Manipur.</title>
        <authorList>
            <person name="Sahoo D."/>
            <person name="Sarangthem I."/>
            <person name="Nandeibam J."/>
        </authorList>
    </citation>
    <scope>NUCLEOTIDE SEQUENCE [LARGE SCALE GENOMIC DNA]</scope>
    <source>
        <strain evidence="6">mrc11</strain>
    </source>
</reference>
<name>A0A328HCJ6_ARTGO</name>
<evidence type="ECO:0000256" key="2">
    <source>
        <dbReference type="ARBA" id="ARBA00023125"/>
    </source>
</evidence>